<feature type="domain" description="AB hydrolase-1" evidence="1">
    <location>
        <begin position="33"/>
        <end position="263"/>
    </location>
</feature>
<keyword evidence="3" id="KW-1185">Reference proteome</keyword>
<dbReference type="Proteomes" id="UP000503096">
    <property type="component" value="Chromosome"/>
</dbReference>
<dbReference type="RefSeq" id="WP_212758276.1">
    <property type="nucleotide sequence ID" value="NZ_CP053073.1"/>
</dbReference>
<name>A0A6M4H5H3_9PROT</name>
<evidence type="ECO:0000313" key="2">
    <source>
        <dbReference type="EMBL" id="QJR14909.1"/>
    </source>
</evidence>
<dbReference type="Gene3D" id="3.40.50.1820">
    <property type="entry name" value="alpha/beta hydrolase"/>
    <property type="match status" value="1"/>
</dbReference>
<dbReference type="GO" id="GO:0016020">
    <property type="term" value="C:membrane"/>
    <property type="evidence" value="ECO:0007669"/>
    <property type="project" value="TreeGrafter"/>
</dbReference>
<dbReference type="KEGG" id="upl:DSM104440_01724"/>
<sequence length="281" mass="30970">MSGMRESSVLCLDPHGFHRIHYTEWGDPDNPRVVVCVHGLTRNARDFDFLAERLAATHRVICPDVAGRGKSDWLVDKNDYNYGVYLGDTATLLAKIGAEEVDWVGTSMGGLIGMILAGLPNTPIRRMVLNDVGSVIPKASLERIGLYLGLDPTFDSLEGLEGAVRTVSPFGELTAAQWRHLAVHVARRDPDGRWRFRYDPGIAQVFKAAPAADVDMRSFWNALKLPVLVIRGENSDLLLPETLEEMKKRPGTQAHLVPRTGHAPALMNEPEAAAIRSFLLA</sequence>
<dbReference type="InterPro" id="IPR029058">
    <property type="entry name" value="AB_hydrolase_fold"/>
</dbReference>
<keyword evidence="2" id="KW-0456">Lyase</keyword>
<proteinExistence type="predicted"/>
<accession>A0A6M4H5H3</accession>
<gene>
    <name evidence="2" type="primary">menH_2</name>
    <name evidence="2" type="ORF">DSM104440_01724</name>
</gene>
<dbReference type="EC" id="4.2.99.20" evidence="2"/>
<dbReference type="InterPro" id="IPR050266">
    <property type="entry name" value="AB_hydrolase_sf"/>
</dbReference>
<evidence type="ECO:0000259" key="1">
    <source>
        <dbReference type="Pfam" id="PF00561"/>
    </source>
</evidence>
<dbReference type="InterPro" id="IPR000073">
    <property type="entry name" value="AB_hydrolase_1"/>
</dbReference>
<protein>
    <submittedName>
        <fullName evidence="2">2-succinyl-6-hydroxy-2, 4-cyclohexadiene-1-carboxylate synthase</fullName>
        <ecNumber evidence="2">4.2.99.20</ecNumber>
    </submittedName>
</protein>
<reference evidence="2 3" key="1">
    <citation type="submission" date="2020-04" db="EMBL/GenBank/DDBJ databases">
        <title>Usitatibacter rugosus gen. nov., sp. nov. and Usitatibacter palustris sp. nov., novel members of Usitatibacteraceae fam. nov. within the order Nitrosomonadales isolated from soil.</title>
        <authorList>
            <person name="Huber K.J."/>
            <person name="Neumann-Schaal M."/>
            <person name="Geppert A."/>
            <person name="Luckner M."/>
            <person name="Wanner G."/>
            <person name="Overmann J."/>
        </authorList>
    </citation>
    <scope>NUCLEOTIDE SEQUENCE [LARGE SCALE GENOMIC DNA]</scope>
    <source>
        <strain evidence="2 3">Swamp67</strain>
    </source>
</reference>
<dbReference type="GO" id="GO:0070205">
    <property type="term" value="F:2-succinyl-6-hydroxy-2,4-cyclohexadiene-1-carboxylate synthase activity"/>
    <property type="evidence" value="ECO:0007669"/>
    <property type="project" value="UniProtKB-EC"/>
</dbReference>
<dbReference type="SUPFAM" id="SSF53474">
    <property type="entry name" value="alpha/beta-Hydrolases"/>
    <property type="match status" value="1"/>
</dbReference>
<dbReference type="EMBL" id="CP053073">
    <property type="protein sequence ID" value="QJR14909.1"/>
    <property type="molecule type" value="Genomic_DNA"/>
</dbReference>
<dbReference type="PANTHER" id="PTHR43798:SF33">
    <property type="entry name" value="HYDROLASE, PUTATIVE (AFU_ORTHOLOGUE AFUA_2G14860)-RELATED"/>
    <property type="match status" value="1"/>
</dbReference>
<evidence type="ECO:0000313" key="3">
    <source>
        <dbReference type="Proteomes" id="UP000503096"/>
    </source>
</evidence>
<dbReference type="PANTHER" id="PTHR43798">
    <property type="entry name" value="MONOACYLGLYCEROL LIPASE"/>
    <property type="match status" value="1"/>
</dbReference>
<dbReference type="InParanoid" id="A0A6M4H5H3"/>
<dbReference type="AlphaFoldDB" id="A0A6M4H5H3"/>
<dbReference type="Pfam" id="PF00561">
    <property type="entry name" value="Abhydrolase_1"/>
    <property type="match status" value="1"/>
</dbReference>
<dbReference type="PRINTS" id="PR00111">
    <property type="entry name" value="ABHYDROLASE"/>
</dbReference>
<organism evidence="2 3">
    <name type="scientific">Usitatibacter palustris</name>
    <dbReference type="NCBI Taxonomy" id="2732487"/>
    <lineage>
        <taxon>Bacteria</taxon>
        <taxon>Pseudomonadati</taxon>
        <taxon>Pseudomonadota</taxon>
        <taxon>Betaproteobacteria</taxon>
        <taxon>Nitrosomonadales</taxon>
        <taxon>Usitatibacteraceae</taxon>
        <taxon>Usitatibacter</taxon>
    </lineage>
</organism>